<evidence type="ECO:0000313" key="5">
    <source>
        <dbReference type="EMBL" id="TNY33351.1"/>
    </source>
</evidence>
<comment type="similarity">
    <text evidence="1">Belongs to the Gfo/Idh/MocA family.</text>
</comment>
<dbReference type="SUPFAM" id="SSF51735">
    <property type="entry name" value="NAD(P)-binding Rossmann-fold domains"/>
    <property type="match status" value="1"/>
</dbReference>
<dbReference type="InterPro" id="IPR050984">
    <property type="entry name" value="Gfo/Idh/MocA_domain"/>
</dbReference>
<dbReference type="InterPro" id="IPR055170">
    <property type="entry name" value="GFO_IDH_MocA-like_dom"/>
</dbReference>
<feature type="domain" description="GFO/IDH/MocA-like oxidoreductase" evidence="4">
    <location>
        <begin position="139"/>
        <end position="244"/>
    </location>
</feature>
<name>A0A5C5GHI1_9RHOB</name>
<keyword evidence="2" id="KW-0560">Oxidoreductase</keyword>
<dbReference type="OrthoDB" id="9815825at2"/>
<evidence type="ECO:0000259" key="4">
    <source>
        <dbReference type="Pfam" id="PF22725"/>
    </source>
</evidence>
<organism evidence="5 6">
    <name type="scientific">Pelagovum pacificum</name>
    <dbReference type="NCBI Taxonomy" id="2588711"/>
    <lineage>
        <taxon>Bacteria</taxon>
        <taxon>Pseudomonadati</taxon>
        <taxon>Pseudomonadota</taxon>
        <taxon>Alphaproteobacteria</taxon>
        <taxon>Rhodobacterales</taxon>
        <taxon>Paracoccaceae</taxon>
        <taxon>Pelagovum</taxon>
    </lineage>
</organism>
<dbReference type="SUPFAM" id="SSF55347">
    <property type="entry name" value="Glyceraldehyde-3-phosphate dehydrogenase-like, C-terminal domain"/>
    <property type="match status" value="1"/>
</dbReference>
<sequence>MLRIGLLGAANIAGRSIVQPCARSDAATLAAVAARRPGAAADYAAEHGIATAHDSYEALLEDDGVDAIYIALPPALHFDWTLKAFKAGKPVLVEKPIGMTEAEARQMVDTAKAAGLILMEAFHDRYHPAFLHLLSRLPDLGKITGAEARFHVDVPWNPANIRFDPAMGGGCMMDLGCYPLHWLRCALGAEPEVRQATAELTELGMDRRIEAELDFDGVPARMTADLIDPPFRATLTIMGENGTLTLDNPCLPHNGHFLREEIAGAPVRQYTVAGGTTYDYQLAAFVEAVRTGQRPLTGGADAFANMAALEAIYRKVGLR</sequence>
<dbReference type="PANTHER" id="PTHR22604">
    <property type="entry name" value="OXIDOREDUCTASES"/>
    <property type="match status" value="1"/>
</dbReference>
<dbReference type="PANTHER" id="PTHR22604:SF105">
    <property type="entry name" value="TRANS-1,2-DIHYDROBENZENE-1,2-DIOL DEHYDROGENASE"/>
    <property type="match status" value="1"/>
</dbReference>
<protein>
    <submittedName>
        <fullName evidence="5">Gfo/Idh/MocA family oxidoreductase</fullName>
    </submittedName>
</protein>
<feature type="domain" description="Gfo/Idh/MocA-like oxidoreductase N-terminal" evidence="3">
    <location>
        <begin position="2"/>
        <end position="121"/>
    </location>
</feature>
<evidence type="ECO:0000256" key="1">
    <source>
        <dbReference type="ARBA" id="ARBA00010928"/>
    </source>
</evidence>
<reference evidence="5 6" key="1">
    <citation type="submission" date="2019-06" db="EMBL/GenBank/DDBJ databases">
        <title>Genome of new Rhodobacteraceae sp. SM1903.</title>
        <authorList>
            <person name="Ren X."/>
        </authorList>
    </citation>
    <scope>NUCLEOTIDE SEQUENCE [LARGE SCALE GENOMIC DNA]</scope>
    <source>
        <strain evidence="5 6">SM1903</strain>
    </source>
</reference>
<dbReference type="GO" id="GO:0000166">
    <property type="term" value="F:nucleotide binding"/>
    <property type="evidence" value="ECO:0007669"/>
    <property type="project" value="InterPro"/>
</dbReference>
<comment type="caution">
    <text evidence="5">The sequence shown here is derived from an EMBL/GenBank/DDBJ whole genome shotgun (WGS) entry which is preliminary data.</text>
</comment>
<dbReference type="AlphaFoldDB" id="A0A5C5GHI1"/>
<proteinExistence type="inferred from homology"/>
<evidence type="ECO:0000259" key="3">
    <source>
        <dbReference type="Pfam" id="PF01408"/>
    </source>
</evidence>
<dbReference type="RefSeq" id="WP_140194036.1">
    <property type="nucleotide sequence ID" value="NZ_CP065915.1"/>
</dbReference>
<dbReference type="Proteomes" id="UP000314011">
    <property type="component" value="Unassembled WGS sequence"/>
</dbReference>
<evidence type="ECO:0000313" key="6">
    <source>
        <dbReference type="Proteomes" id="UP000314011"/>
    </source>
</evidence>
<gene>
    <name evidence="5" type="ORF">FHY64_08785</name>
</gene>
<dbReference type="GO" id="GO:0016491">
    <property type="term" value="F:oxidoreductase activity"/>
    <property type="evidence" value="ECO:0007669"/>
    <property type="project" value="UniProtKB-KW"/>
</dbReference>
<dbReference type="Gene3D" id="3.40.50.720">
    <property type="entry name" value="NAD(P)-binding Rossmann-like Domain"/>
    <property type="match status" value="1"/>
</dbReference>
<dbReference type="Pfam" id="PF01408">
    <property type="entry name" value="GFO_IDH_MocA"/>
    <property type="match status" value="1"/>
</dbReference>
<dbReference type="Gene3D" id="3.30.360.10">
    <property type="entry name" value="Dihydrodipicolinate Reductase, domain 2"/>
    <property type="match status" value="1"/>
</dbReference>
<evidence type="ECO:0000256" key="2">
    <source>
        <dbReference type="ARBA" id="ARBA00023002"/>
    </source>
</evidence>
<dbReference type="Pfam" id="PF22725">
    <property type="entry name" value="GFO_IDH_MocA_C3"/>
    <property type="match status" value="1"/>
</dbReference>
<accession>A0A5C5GHI1</accession>
<keyword evidence="6" id="KW-1185">Reference proteome</keyword>
<dbReference type="InterPro" id="IPR000683">
    <property type="entry name" value="Gfo/Idh/MocA-like_OxRdtase_N"/>
</dbReference>
<dbReference type="EMBL" id="VFFF01000001">
    <property type="protein sequence ID" value="TNY33351.1"/>
    <property type="molecule type" value="Genomic_DNA"/>
</dbReference>
<dbReference type="InterPro" id="IPR036291">
    <property type="entry name" value="NAD(P)-bd_dom_sf"/>
</dbReference>